<feature type="domain" description="PH" evidence="3">
    <location>
        <begin position="587"/>
        <end position="681"/>
    </location>
</feature>
<reference evidence="4 5" key="1">
    <citation type="journal article" date="2013" name="PLoS Genet.">
        <title>The genome and development-dependent transcriptomes of Pyronema confluens: a window into fungal evolution.</title>
        <authorList>
            <person name="Traeger S."/>
            <person name="Altegoer F."/>
            <person name="Freitag M."/>
            <person name="Gabaldon T."/>
            <person name="Kempken F."/>
            <person name="Kumar A."/>
            <person name="Marcet-Houben M."/>
            <person name="Poggeler S."/>
            <person name="Stajich J.E."/>
            <person name="Nowrousian M."/>
        </authorList>
    </citation>
    <scope>NUCLEOTIDE SEQUENCE [LARGE SCALE GENOMIC DNA]</scope>
    <source>
        <strain evidence="5">CBS 100304</strain>
        <tissue evidence="4">Vegetative mycelium</tissue>
    </source>
</reference>
<dbReference type="Proteomes" id="UP000018144">
    <property type="component" value="Unassembled WGS sequence"/>
</dbReference>
<dbReference type="OrthoDB" id="5345571at2759"/>
<feature type="domain" description="PH" evidence="2">
    <location>
        <begin position="444"/>
        <end position="550"/>
    </location>
</feature>
<feature type="compositionally biased region" description="Basic and acidic residues" evidence="1">
    <location>
        <begin position="322"/>
        <end position="396"/>
    </location>
</feature>
<protein>
    <submittedName>
        <fullName evidence="4">Uncharacterized protein</fullName>
    </submittedName>
</protein>
<evidence type="ECO:0000256" key="1">
    <source>
        <dbReference type="SAM" id="MobiDB-lite"/>
    </source>
</evidence>
<proteinExistence type="predicted"/>
<feature type="compositionally biased region" description="Polar residues" evidence="1">
    <location>
        <begin position="398"/>
        <end position="412"/>
    </location>
</feature>
<dbReference type="InterPro" id="IPR057081">
    <property type="entry name" value="PH_N"/>
</dbReference>
<name>U4L6Q4_PYROM</name>
<dbReference type="InterPro" id="IPR057082">
    <property type="entry name" value="PH_C"/>
</dbReference>
<dbReference type="Pfam" id="PF23076">
    <property type="entry name" value="PH_FT_C"/>
    <property type="match status" value="1"/>
</dbReference>
<evidence type="ECO:0000313" key="4">
    <source>
        <dbReference type="EMBL" id="CCX12625.1"/>
    </source>
</evidence>
<feature type="region of interest" description="Disordered" evidence="1">
    <location>
        <begin position="250"/>
        <end position="412"/>
    </location>
</feature>
<feature type="region of interest" description="Disordered" evidence="1">
    <location>
        <begin position="198"/>
        <end position="229"/>
    </location>
</feature>
<sequence>MTERTITLSPRTLTQISHHLSESIQRHSIDLPESASEINLISSHLSHIKNQFYELSGYFESSEFSHIRESSRENIIAAVKGCARTIKDLDKIVLRTSVNRRVSHGSHTSPRSARKSWNEITSAFRNNEGVSLSQRLSFCKTMLETTNGLLECIFNRQPTKTYTDQLLYLLRQQEDSTQRRKDLESLHRAQLQTSHAQEYPSCCSPLSGPHSPQYAPTSRPYSTPLPSPPFAAPINTTAYYHIPTTIHESRPMTPISPVSPISPISPLGPSQMGHIPMGQPQGQPTTPPLMRRYSMTPAPRMGNMVTPPQTPPMGRHNSYSSHDSRDSYGSHGRDNGRDNIREYQRDLVRDDRDRDSGREGRDGRKTPGREAKDSVRDSARDGRRTPGAEYVREKSRTRQQGPQVSSAARTQNQGSWWTQVWNMVPGNTMMPEAPAESICNGEHMANLALAPEEKEIFRMRFDNDLTFRMFHNSLTQNANVVITLGGGEGSWSSRRSLHRFQTCISATKLNIVRNGPGIHFYRRQILWATLYFEDFETMTLFFHAFLALRMGAPGTQRLMEYESWMDGEELAFAGRIRAEGRGKEKEDLVLRVLRDEEFGTVRLAAAKTGGNGEDVTVWTAFVTHQLAQPGWIRRTKNEVVFLKNIQQFSFSSRFDSTLVDDFELVFADAKDAQAFITQIYGLAARNETKKSPPKAIPKQTLKEVKRRDSYFV</sequence>
<dbReference type="eggNOG" id="ENOG502SUJA">
    <property type="taxonomic scope" value="Eukaryota"/>
</dbReference>
<evidence type="ECO:0000259" key="3">
    <source>
        <dbReference type="Pfam" id="PF23076"/>
    </source>
</evidence>
<evidence type="ECO:0000313" key="5">
    <source>
        <dbReference type="Proteomes" id="UP000018144"/>
    </source>
</evidence>
<feature type="compositionally biased region" description="Low complexity" evidence="1">
    <location>
        <begin position="255"/>
        <end position="270"/>
    </location>
</feature>
<keyword evidence="5" id="KW-1185">Reference proteome</keyword>
<organism evidence="4 5">
    <name type="scientific">Pyronema omphalodes (strain CBS 100304)</name>
    <name type="common">Pyronema confluens</name>
    <dbReference type="NCBI Taxonomy" id="1076935"/>
    <lineage>
        <taxon>Eukaryota</taxon>
        <taxon>Fungi</taxon>
        <taxon>Dikarya</taxon>
        <taxon>Ascomycota</taxon>
        <taxon>Pezizomycotina</taxon>
        <taxon>Pezizomycetes</taxon>
        <taxon>Pezizales</taxon>
        <taxon>Pyronemataceae</taxon>
        <taxon>Pyronema</taxon>
    </lineage>
</organism>
<dbReference type="AlphaFoldDB" id="U4L6Q4"/>
<dbReference type="EMBL" id="HF935721">
    <property type="protein sequence ID" value="CCX12625.1"/>
    <property type="molecule type" value="Genomic_DNA"/>
</dbReference>
<evidence type="ECO:0000259" key="2">
    <source>
        <dbReference type="Pfam" id="PF23074"/>
    </source>
</evidence>
<dbReference type="Pfam" id="PF23074">
    <property type="entry name" value="PH_FT_N"/>
    <property type="match status" value="1"/>
</dbReference>
<gene>
    <name evidence="4" type="ORF">PCON_12219</name>
</gene>
<accession>U4L6Q4</accession>